<evidence type="ECO:0000313" key="1">
    <source>
        <dbReference type="EMBL" id="KRP70552.1"/>
    </source>
</evidence>
<comment type="caution">
    <text evidence="1">The sequence shown here is derived from an EMBL/GenBank/DDBJ whole genome shotgun (WGS) entry which is preliminary data.</text>
</comment>
<proteinExistence type="predicted"/>
<dbReference type="RefSeq" id="WP_057703357.1">
    <property type="nucleotide sequence ID" value="NZ_JYLN01000007.1"/>
</dbReference>
<accession>A0A0R3ACC0</accession>
<reference evidence="1 2" key="1">
    <citation type="submission" date="2015-02" db="EMBL/GenBank/DDBJ databases">
        <title>Two Pseudomonas sp. nov., isolated from raw milk.</title>
        <authorList>
            <person name="Wenning M."/>
            <person name="von Neubeck M."/>
            <person name="Huptas C."/>
            <person name="Scherer S."/>
        </authorList>
    </citation>
    <scope>NUCLEOTIDE SEQUENCE [LARGE SCALE GENOMIC DNA]</scope>
    <source>
        <strain evidence="1 2">DSM 29164</strain>
    </source>
</reference>
<evidence type="ECO:0000313" key="2">
    <source>
        <dbReference type="Proteomes" id="UP000050852"/>
    </source>
</evidence>
<dbReference type="PATRIC" id="fig|1615673.3.peg.4720"/>
<gene>
    <name evidence="1" type="ORF">TX23_18035</name>
</gene>
<protein>
    <submittedName>
        <fullName evidence="1">Uncharacterized protein</fullName>
    </submittedName>
</protein>
<dbReference type="OrthoDB" id="6895652at2"/>
<sequence length="286" mass="31265">MTGKTAKNTEGTFEVTVRGDLHIDFTGDAGEMRLHRDPSEEWHLAGLHRLSEAPEDYLACDVYLPADLPLDATPHTYNFADGKARLHFWTREHQGNQTYVAFEGTVVVAFDGTHITASFKCTAAFGSSRLTLDGKAELTGLSTGLTAQYPAKGHLSATFVGGPHPGPHFVANELRIDSSNFDGHRPDRWIFIGEHKDDGLPQVRNIIGIVIDKAASGLKHDLAGNNQVRIQYQRVPGLAFTAYAGELLLDELASDDKASGTFTCSFRTYDGQEFTLVDGNFALNRA</sequence>
<dbReference type="AlphaFoldDB" id="A0A0R3ACC0"/>
<organism evidence="1 2">
    <name type="scientific">Pseudomonas paralactis</name>
    <dbReference type="NCBI Taxonomy" id="1615673"/>
    <lineage>
        <taxon>Bacteria</taxon>
        <taxon>Pseudomonadati</taxon>
        <taxon>Pseudomonadota</taxon>
        <taxon>Gammaproteobacteria</taxon>
        <taxon>Pseudomonadales</taxon>
        <taxon>Pseudomonadaceae</taxon>
        <taxon>Pseudomonas</taxon>
    </lineage>
</organism>
<dbReference type="Proteomes" id="UP000050852">
    <property type="component" value="Unassembled WGS sequence"/>
</dbReference>
<dbReference type="EMBL" id="JYLN01000007">
    <property type="protein sequence ID" value="KRP70552.1"/>
    <property type="molecule type" value="Genomic_DNA"/>
</dbReference>
<name>A0A0R3ACC0_9PSED</name>